<evidence type="ECO:0000313" key="2">
    <source>
        <dbReference type="Proteomes" id="UP000823736"/>
    </source>
</evidence>
<sequence length="47" mass="5633">MRIGADRFLMRSKLKTNRYVYWGFYPRVSIPWHLEPMTRANTNAVTS</sequence>
<dbReference type="AlphaFoldDB" id="A0A8T4GZ23"/>
<protein>
    <submittedName>
        <fullName evidence="1">Uncharacterized protein</fullName>
    </submittedName>
</protein>
<dbReference type="EMBL" id="JAGGLC010000006">
    <property type="protein sequence ID" value="MBP1988267.1"/>
    <property type="molecule type" value="Genomic_DNA"/>
</dbReference>
<organism evidence="1 2">
    <name type="scientific">Halolamina salifodinae</name>
    <dbReference type="NCBI Taxonomy" id="1202767"/>
    <lineage>
        <taxon>Archaea</taxon>
        <taxon>Methanobacteriati</taxon>
        <taxon>Methanobacteriota</taxon>
        <taxon>Stenosarchaea group</taxon>
        <taxon>Halobacteria</taxon>
        <taxon>Halobacteriales</taxon>
        <taxon>Haloferacaceae</taxon>
    </lineage>
</organism>
<proteinExistence type="predicted"/>
<accession>A0A8T4GZ23</accession>
<keyword evidence="2" id="KW-1185">Reference proteome</keyword>
<name>A0A8T4GZ23_9EURY</name>
<evidence type="ECO:0000313" key="1">
    <source>
        <dbReference type="EMBL" id="MBP1988267.1"/>
    </source>
</evidence>
<comment type="caution">
    <text evidence="1">The sequence shown here is derived from an EMBL/GenBank/DDBJ whole genome shotgun (WGS) entry which is preliminary data.</text>
</comment>
<reference evidence="1" key="1">
    <citation type="submission" date="2021-03" db="EMBL/GenBank/DDBJ databases">
        <title>Genomic Encyclopedia of Type Strains, Phase IV (KMG-IV): sequencing the most valuable type-strain genomes for metagenomic binning, comparative biology and taxonomic classification.</title>
        <authorList>
            <person name="Goeker M."/>
        </authorList>
    </citation>
    <scope>NUCLEOTIDE SEQUENCE</scope>
    <source>
        <strain evidence="1">DSM 26232</strain>
    </source>
</reference>
<dbReference type="Proteomes" id="UP000823736">
    <property type="component" value="Unassembled WGS sequence"/>
</dbReference>
<gene>
    <name evidence="1" type="ORF">J2753_002779</name>
</gene>